<evidence type="ECO:0000256" key="2">
    <source>
        <dbReference type="SAM" id="Phobius"/>
    </source>
</evidence>
<keyword evidence="1" id="KW-0175">Coiled coil</keyword>
<accession>A0A9X2GBR6</accession>
<dbReference type="EMBL" id="JAMTCS010000008">
    <property type="protein sequence ID" value="MCP2265581.1"/>
    <property type="molecule type" value="Genomic_DNA"/>
</dbReference>
<organism evidence="3 4">
    <name type="scientific">Promicromonospora thailandica</name>
    <dbReference type="NCBI Taxonomy" id="765201"/>
    <lineage>
        <taxon>Bacteria</taxon>
        <taxon>Bacillati</taxon>
        <taxon>Actinomycetota</taxon>
        <taxon>Actinomycetes</taxon>
        <taxon>Micrococcales</taxon>
        <taxon>Promicromonosporaceae</taxon>
        <taxon>Promicromonospora</taxon>
    </lineage>
</organism>
<feature type="transmembrane region" description="Helical" evidence="2">
    <location>
        <begin position="6"/>
        <end position="28"/>
    </location>
</feature>
<dbReference type="RefSeq" id="WP_253836813.1">
    <property type="nucleotide sequence ID" value="NZ_JAMTCS010000008.1"/>
</dbReference>
<keyword evidence="4" id="KW-1185">Reference proteome</keyword>
<dbReference type="Proteomes" id="UP001139493">
    <property type="component" value="Unassembled WGS sequence"/>
</dbReference>
<evidence type="ECO:0000313" key="3">
    <source>
        <dbReference type="EMBL" id="MCP2265581.1"/>
    </source>
</evidence>
<dbReference type="AlphaFoldDB" id="A0A9X2GBR6"/>
<gene>
    <name evidence="3" type="ORF">APR03_002937</name>
</gene>
<feature type="coiled-coil region" evidence="1">
    <location>
        <begin position="43"/>
        <end position="70"/>
    </location>
</feature>
<sequence length="97" mass="10830">MTTTEALLTALATIAVGGSGLTALLNYFAGGRKVRRETENQLWERLVTERTRAENERDQAEADRDDERAYTRVLERALAVRGIDIPDRPQRARTTGG</sequence>
<comment type="caution">
    <text evidence="3">The sequence shown here is derived from an EMBL/GenBank/DDBJ whole genome shotgun (WGS) entry which is preliminary data.</text>
</comment>
<protein>
    <submittedName>
        <fullName evidence="3">Uncharacterized protein</fullName>
    </submittedName>
</protein>
<reference evidence="3" key="1">
    <citation type="submission" date="2022-06" db="EMBL/GenBank/DDBJ databases">
        <title>Genomic Encyclopedia of Archaeal and Bacterial Type Strains, Phase II (KMG-II): from individual species to whole genera.</title>
        <authorList>
            <person name="Goeker M."/>
        </authorList>
    </citation>
    <scope>NUCLEOTIDE SEQUENCE</scope>
    <source>
        <strain evidence="3">DSM 26652</strain>
    </source>
</reference>
<keyword evidence="2" id="KW-0472">Membrane</keyword>
<evidence type="ECO:0000313" key="4">
    <source>
        <dbReference type="Proteomes" id="UP001139493"/>
    </source>
</evidence>
<proteinExistence type="predicted"/>
<keyword evidence="2" id="KW-1133">Transmembrane helix</keyword>
<name>A0A9X2GBR6_9MICO</name>
<keyword evidence="2" id="KW-0812">Transmembrane</keyword>
<evidence type="ECO:0000256" key="1">
    <source>
        <dbReference type="SAM" id="Coils"/>
    </source>
</evidence>